<dbReference type="PANTHER" id="PTHR46049:SF5">
    <property type="entry name" value="PLECKSTRIN HOMOLOGY DOMAIN-CONTAINING FAMILY H MEMBER 3"/>
    <property type="match status" value="1"/>
</dbReference>
<evidence type="ECO:0000256" key="4">
    <source>
        <dbReference type="ARBA" id="ARBA00022490"/>
    </source>
</evidence>
<dbReference type="GO" id="GO:0003779">
    <property type="term" value="F:actin binding"/>
    <property type="evidence" value="ECO:0007669"/>
    <property type="project" value="UniProtKB-KW"/>
</dbReference>
<feature type="compositionally biased region" description="Pro residues" evidence="12">
    <location>
        <begin position="1065"/>
        <end position="1083"/>
    </location>
</feature>
<proteinExistence type="inferred from homology"/>
<evidence type="ECO:0000256" key="11">
    <source>
        <dbReference type="SAM" id="Coils"/>
    </source>
</evidence>
<dbReference type="GO" id="GO:0005096">
    <property type="term" value="F:GTPase activator activity"/>
    <property type="evidence" value="ECO:0007669"/>
    <property type="project" value="UniProtKB-KW"/>
</dbReference>
<feature type="compositionally biased region" description="Polar residues" evidence="12">
    <location>
        <begin position="1097"/>
        <end position="1118"/>
    </location>
</feature>
<dbReference type="InterPro" id="IPR011993">
    <property type="entry name" value="PH-like_dom_sf"/>
</dbReference>
<keyword evidence="5 10" id="KW-0547">Nucleotide-binding</keyword>
<dbReference type="Pfam" id="PF21989">
    <property type="entry name" value="RA_2"/>
    <property type="match status" value="2"/>
</dbReference>
<evidence type="ECO:0000259" key="15">
    <source>
        <dbReference type="PROSITE" id="PS51016"/>
    </source>
</evidence>
<feature type="region of interest" description="Disordered" evidence="12">
    <location>
        <begin position="2400"/>
        <end position="2419"/>
    </location>
</feature>
<reference evidence="18" key="1">
    <citation type="submission" date="2025-08" db="UniProtKB">
        <authorList>
            <consortium name="RefSeq"/>
        </authorList>
    </citation>
    <scope>IDENTIFICATION</scope>
</reference>
<dbReference type="Proteomes" id="UP000515154">
    <property type="component" value="Linkage group LG11"/>
</dbReference>
<feature type="domain" description="MyTH4" evidence="15">
    <location>
        <begin position="1379"/>
        <end position="1528"/>
    </location>
</feature>
<feature type="region of interest" description="Disordered" evidence="12">
    <location>
        <begin position="958"/>
        <end position="1144"/>
    </location>
</feature>
<dbReference type="Gene3D" id="1.20.5.190">
    <property type="match status" value="1"/>
</dbReference>
<dbReference type="Gene3D" id="1.20.58.530">
    <property type="match status" value="1"/>
</dbReference>
<feature type="binding site" evidence="10">
    <location>
        <begin position="112"/>
        <end position="119"/>
    </location>
    <ligand>
        <name>ATP</name>
        <dbReference type="ChEBI" id="CHEBI:30616"/>
    </ligand>
</feature>
<dbReference type="SUPFAM" id="SSF50729">
    <property type="entry name" value="PH domain-like"/>
    <property type="match status" value="2"/>
</dbReference>
<dbReference type="PROSITE" id="PS50057">
    <property type="entry name" value="FERM_3"/>
    <property type="match status" value="2"/>
</dbReference>
<dbReference type="InterPro" id="IPR036961">
    <property type="entry name" value="Kinesin_motor_dom_sf"/>
</dbReference>
<evidence type="ECO:0000259" key="14">
    <source>
        <dbReference type="PROSITE" id="PS50200"/>
    </source>
</evidence>
<dbReference type="Gene3D" id="1.20.80.10">
    <property type="match status" value="2"/>
</dbReference>
<accession>A0A7E6F716</accession>
<keyword evidence="11" id="KW-0175">Coiled coil</keyword>
<feature type="region of interest" description="Disordered" evidence="12">
    <location>
        <begin position="1182"/>
        <end position="1241"/>
    </location>
</feature>
<dbReference type="Gene3D" id="2.30.29.30">
    <property type="entry name" value="Pleckstrin-homology domain (PH domain)/Phosphotyrosine-binding domain (PTB)"/>
    <property type="match status" value="2"/>
</dbReference>
<evidence type="ECO:0000313" key="18">
    <source>
        <dbReference type="RefSeq" id="XP_036363571.1"/>
    </source>
</evidence>
<feature type="region of interest" description="Disordered" evidence="12">
    <location>
        <begin position="914"/>
        <end position="937"/>
    </location>
</feature>
<dbReference type="InterPro" id="IPR014352">
    <property type="entry name" value="FERM/acyl-CoA-bd_prot_sf"/>
</dbReference>
<feature type="compositionally biased region" description="Polar residues" evidence="12">
    <location>
        <begin position="1221"/>
        <end position="1237"/>
    </location>
</feature>
<name>A0A7E6F716_9MOLL</name>
<evidence type="ECO:0000256" key="9">
    <source>
        <dbReference type="ARBA" id="ARBA00023203"/>
    </source>
</evidence>
<feature type="domain" description="FERM" evidence="13">
    <location>
        <begin position="1533"/>
        <end position="1857"/>
    </location>
</feature>
<dbReference type="RefSeq" id="XP_036363571.1">
    <property type="nucleotide sequence ID" value="XM_036507678.1"/>
</dbReference>
<dbReference type="InterPro" id="IPR019748">
    <property type="entry name" value="FERM_central"/>
</dbReference>
<dbReference type="PROSITE" id="PS51016">
    <property type="entry name" value="MYTH4"/>
    <property type="match status" value="2"/>
</dbReference>
<keyword evidence="7 10" id="KW-0518">Myosin</keyword>
<dbReference type="GO" id="GO:0005524">
    <property type="term" value="F:ATP binding"/>
    <property type="evidence" value="ECO:0007669"/>
    <property type="project" value="UniProtKB-UniRule"/>
</dbReference>
<dbReference type="InterPro" id="IPR002404">
    <property type="entry name" value="IRS_PTB"/>
</dbReference>
<feature type="compositionally biased region" description="Pro residues" evidence="12">
    <location>
        <begin position="968"/>
        <end position="979"/>
    </location>
</feature>
<feature type="domain" description="Myosin motor" evidence="16">
    <location>
        <begin position="19"/>
        <end position="708"/>
    </location>
</feature>
<dbReference type="GO" id="GO:0007165">
    <property type="term" value="P:signal transduction"/>
    <property type="evidence" value="ECO:0007669"/>
    <property type="project" value="InterPro"/>
</dbReference>
<dbReference type="InterPro" id="IPR000299">
    <property type="entry name" value="FERM_domain"/>
</dbReference>
<comment type="similarity">
    <text evidence="2 10">Belongs to the TRAFAC class myosin-kinesin ATPase superfamily. Myosin family.</text>
</comment>
<dbReference type="Gene3D" id="3.40.850.10">
    <property type="entry name" value="Kinesin motor domain"/>
    <property type="match status" value="1"/>
</dbReference>
<feature type="compositionally biased region" description="Polar residues" evidence="12">
    <location>
        <begin position="1038"/>
        <end position="1048"/>
    </location>
</feature>
<dbReference type="PROSITE" id="PS51456">
    <property type="entry name" value="MYOSIN_MOTOR"/>
    <property type="match status" value="1"/>
</dbReference>
<evidence type="ECO:0000256" key="12">
    <source>
        <dbReference type="SAM" id="MobiDB-lite"/>
    </source>
</evidence>
<dbReference type="SMART" id="SM00015">
    <property type="entry name" value="IQ"/>
    <property type="match status" value="3"/>
</dbReference>
<dbReference type="PROSITE" id="PS50200">
    <property type="entry name" value="RA"/>
    <property type="match status" value="2"/>
</dbReference>
<feature type="compositionally biased region" description="Low complexity" evidence="12">
    <location>
        <begin position="1128"/>
        <end position="1144"/>
    </location>
</feature>
<dbReference type="GO" id="GO:0005737">
    <property type="term" value="C:cytoplasm"/>
    <property type="evidence" value="ECO:0007669"/>
    <property type="project" value="UniProtKB-SubCell"/>
</dbReference>
<dbReference type="SMART" id="SM00139">
    <property type="entry name" value="MyTH4"/>
    <property type="match status" value="2"/>
</dbReference>
<evidence type="ECO:0000256" key="10">
    <source>
        <dbReference type="PROSITE-ProRule" id="PRU00782"/>
    </source>
</evidence>
<feature type="compositionally biased region" description="Pro residues" evidence="12">
    <location>
        <begin position="1185"/>
        <end position="1194"/>
    </location>
</feature>
<dbReference type="InterPro" id="IPR029071">
    <property type="entry name" value="Ubiquitin-like_domsf"/>
</dbReference>
<evidence type="ECO:0000256" key="7">
    <source>
        <dbReference type="ARBA" id="ARBA00023123"/>
    </source>
</evidence>
<dbReference type="Gene3D" id="1.10.10.820">
    <property type="match status" value="1"/>
</dbReference>
<keyword evidence="3" id="KW-0343">GTPase activation</keyword>
<dbReference type="FunFam" id="1.10.10.820:FF:000001">
    <property type="entry name" value="Myosin heavy chain"/>
    <property type="match status" value="1"/>
</dbReference>
<evidence type="ECO:0000256" key="2">
    <source>
        <dbReference type="ARBA" id="ARBA00008314"/>
    </source>
</evidence>
<feature type="domain" description="Ras-associating" evidence="14">
    <location>
        <begin position="2102"/>
        <end position="2188"/>
    </location>
</feature>
<sequence length="2419" mass="274867">MVSVLDRPELTKEGTRPQDGVRDMIIISNIDENGVNINLQTRYNKDLVYTFTGSILVAVNPYKNLPIYEEKDVQEYSGKKLTQVQPHVFAISEAAFQHLRTSDDNQSCIISGESGAGKTETTKFILQYLCSVTNHTSFWVEQQILEANTILEAFGNAKTVRNDNSSRFGKFMQVCFDDNNQIIGCIVQDYLLEQSRITFQSANERNYHVFYQVVAGAAANPEIKEQYYLKDVTTYNYLNQSGCYRLDGHDDSAMFDALRLAFEVLNIPAVMVSGIYSVISSVLLLGNLQFEDIDGEKCQLTESDKDILSKVCDLLGLSLEGMIESALYRQIHVRGTVTSIPFKVQESSENRHAMAKALYSRTFAWLVDSINKCINPGTNRSKFIGILDIFGFENFQETCDKTNSFEQLCINYTNEKLHKFFNSYVFALEQEIYDKEEICFSHINYTDNSLCVELIEKAPRCILKILDEECRFPQGTDKSYLNKQHQELSNHPYYIKGQDRRCWEVEFGIKHYAGAVVYKAQGFLEKNKDVQQDQLFELMYNSTNPFVKELTRFQHLLGVRLEDLGGRQTISRTARNKPTVADTFKHQLSALVDVLKLTNPWYVRCLKPNSKKVPNNYQESEVLSQLRYSGMLDLIKIKREGYPVHVPLEKFLAQYSCLLEDKDPSLDDRAHVIKIMTGLSLPKTEWQAGKTMVFLRNSVFEPLEEQRQQYLSGKATIIQKNWRRCIAQKKYLRQRYAVIILQTNYRCIRDRVRFVKKKKAATLLQAHVRKIIAQRFANNLREQKRLEEERIRHELLEQERLEREQEAADEELIEESLRQSRAELQSLAHLIESMWTQHNPPVSPNSLDLDQMFSFLQEEKANDQLETNDKEEAVNQINEAFEVLNDLWEEESHSPTLEQTPDSDITFERLHTEVSDSQNMASAHRRRAATNSADASGMYGDGAVSNCIQQDQMNAVNRSMDPRSASPALPPPPPLPPGFPYDNTPEEEFPLPPPDMADDGGGGDTTGGPPPPPPPPLPPPSPPPPLPPPLPSLTPDTYSASVDTANSGRESRDSDCTSANSVQFTPPPPLSSTPPPPPPPPLPSNDASTMPYWNDPAEQSPSPASCVTSTITPNTVDAATNPTPSPPTFSTKSTSPTTKHVTTTTQTTCADKSIQATLPDPCYSAEIYMQSAFCPVAALSMESPPTLPPPPPPLMVNGIAPSPPLPPPPPQQPTDAQDQQRTAVSVTNGSSNQTLNSEDPDSLLQQISSSNSIGQNQKISLNIDQTKRNSSLLPANGTADTNRHIGNDLQENKLILPRENLKDSNRRSYLTGDLSPEMIESFTSTGSTDQDQVYYDIVEYAEKHFNDHIKESTGTVMKSLKKRKSMQDLLSKDEMLRYNKTGSITTSHIHLHDADNIQLACSLFKELTKYIRGEETNSDSVIQFLQNFVRYGLERIELRDELYCQIVRQTHRNPDTDALIKAWGVMSFCSAAFSASKTLHKYLVSYVKKHIGDETVGKYAKICYSQLRKPRVMARKFPPSASEILSVQSLSPLVCKIHFMDGKTKAVHAMPCDTTAEILDKVAHKIGLQSVEGWALYEVTAEHERFIRGYEYVADILAQWEQQKHLTNTPNKSDSLSKKGNKIVLDGSDCRFVFRKRVYRHVHDIPKDPVEYHLLFAEAVHKVVELDEFSVSEKVALQLAGLQAQVIWGDYHENKDFRYGEAKQYLCERILEADMSKDWGNSIAEAHEHYGLGKSEIEANVWYLTCVKQFPLYGCTLFSIVHKGLWSHTSDSLLAVNMDGIKFIRSRDKSIIHDFKYSDIETITLDPNDNYITLELFNETGIGCTQRCFMFETLYKEDIGHLIESYSPAHATWLRPEYDNWKKMRMSDEEKLKLYEEVVRTRRKLVESNILQRPSPEGGANFFRSTLRKLTKTKMEYLRQYAEASGHEQFNAGYWAYSKVPPKQAMMIFKEQLLEEMALKLTSSVLAFAGVEDSICDINEMIELIQTFIQRCMECVFLCDELYLQAIKQTTDHPEPNSNVNRRNWQILSILTSTLCPNNIVIQKYLQVHLRKCCMDTSTDEGKFARFAYKSLTRTLEKKVRKLPPSCKEIYCIAQRKPITERIYFLNGEQRMVEFDSAATCGEIIKTVKAKIGMRSDAECFALYEYIGTTERNMSSEERLSDTVSKWERLIKTSASRDPKLVFKKRLFIDPYTNINDAVECDLVFHQLVEDVFEQRIPISSQDAVRLCALKLQSENEDIKRGETDYSSVMRILPRDMRPQVKVEEIQAAYKMLNDVSPQQAIMSFIQLLKVWPLFGSTVFEVSQSYTSSLPKTLLLAVHQHGIHFLELKSFKVISSFSYSEVAHSSPSLTSIMIVIGHVAKGSKYMFNTNQATQISQLIKDYVEELRYRSVSMQASCHNPDISSGADVRESSRNYHDTG</sequence>
<dbReference type="Pfam" id="PF02174">
    <property type="entry name" value="IRS"/>
    <property type="match status" value="1"/>
</dbReference>
<protein>
    <submittedName>
        <fullName evidence="18">Unconventional myosin-X isoform X2</fullName>
    </submittedName>
</protein>
<feature type="region of interest" description="Actin-binding" evidence="10">
    <location>
        <begin position="588"/>
        <end position="610"/>
    </location>
</feature>
<dbReference type="SUPFAM" id="SSF52540">
    <property type="entry name" value="P-loop containing nucleoside triphosphate hydrolases"/>
    <property type="match status" value="1"/>
</dbReference>
<evidence type="ECO:0000259" key="13">
    <source>
        <dbReference type="PROSITE" id="PS50057"/>
    </source>
</evidence>
<dbReference type="InterPro" id="IPR038185">
    <property type="entry name" value="MyTH4_dom_sf"/>
</dbReference>
<feature type="domain" description="MyTH4" evidence="15">
    <location>
        <begin position="1937"/>
        <end position="2094"/>
    </location>
</feature>
<dbReference type="GO" id="GO:0003774">
    <property type="term" value="F:cytoskeletal motor activity"/>
    <property type="evidence" value="ECO:0007669"/>
    <property type="project" value="UniProtKB-UniRule"/>
</dbReference>
<dbReference type="SUPFAM" id="SSF47031">
    <property type="entry name" value="Second domain of FERM"/>
    <property type="match status" value="2"/>
</dbReference>
<feature type="domain" description="FERM" evidence="13">
    <location>
        <begin position="2099"/>
        <end position="2390"/>
    </location>
</feature>
<dbReference type="SMART" id="SM00242">
    <property type="entry name" value="MYSc"/>
    <property type="match status" value="1"/>
</dbReference>
<dbReference type="Pfam" id="PF00373">
    <property type="entry name" value="FERM_M"/>
    <property type="match status" value="2"/>
</dbReference>
<keyword evidence="4" id="KW-0963">Cytoplasm</keyword>
<feature type="domain" description="Ras-associating" evidence="14">
    <location>
        <begin position="1531"/>
        <end position="1639"/>
    </location>
</feature>
<dbReference type="CDD" id="cd17208">
    <property type="entry name" value="FERM_F1_DdMyo7_like"/>
    <property type="match status" value="2"/>
</dbReference>
<dbReference type="Gene3D" id="1.20.120.720">
    <property type="entry name" value="Myosin VI head, motor domain, U50 subdomain"/>
    <property type="match status" value="1"/>
</dbReference>
<organism evidence="17 18">
    <name type="scientific">Octopus sinensis</name>
    <name type="common">East Asian common octopus</name>
    <dbReference type="NCBI Taxonomy" id="2607531"/>
    <lineage>
        <taxon>Eukaryota</taxon>
        <taxon>Metazoa</taxon>
        <taxon>Spiralia</taxon>
        <taxon>Lophotrochozoa</taxon>
        <taxon>Mollusca</taxon>
        <taxon>Cephalopoda</taxon>
        <taxon>Coleoidea</taxon>
        <taxon>Octopodiformes</taxon>
        <taxon>Octopoda</taxon>
        <taxon>Incirrata</taxon>
        <taxon>Octopodidae</taxon>
        <taxon>Octopus</taxon>
    </lineage>
</organism>
<dbReference type="InterPro" id="IPR000159">
    <property type="entry name" value="RA_dom"/>
</dbReference>
<dbReference type="InterPro" id="IPR000048">
    <property type="entry name" value="IQ_motif_EF-hand-BS"/>
</dbReference>
<dbReference type="InterPro" id="IPR019749">
    <property type="entry name" value="Band_41_domain"/>
</dbReference>
<evidence type="ECO:0000259" key="16">
    <source>
        <dbReference type="PROSITE" id="PS51456"/>
    </source>
</evidence>
<dbReference type="Pfam" id="PF00784">
    <property type="entry name" value="MyTH4"/>
    <property type="match status" value="2"/>
</dbReference>
<evidence type="ECO:0000256" key="8">
    <source>
        <dbReference type="ARBA" id="ARBA00023175"/>
    </source>
</evidence>
<dbReference type="InterPro" id="IPR035963">
    <property type="entry name" value="FERM_2"/>
</dbReference>
<dbReference type="SUPFAM" id="SSF54236">
    <property type="entry name" value="Ubiquitin-like"/>
    <property type="match status" value="2"/>
</dbReference>
<dbReference type="Gene3D" id="6.20.240.20">
    <property type="match status" value="1"/>
</dbReference>
<feature type="compositionally biased region" description="Basic and acidic residues" evidence="12">
    <location>
        <begin position="2407"/>
        <end position="2419"/>
    </location>
</feature>
<evidence type="ECO:0000256" key="3">
    <source>
        <dbReference type="ARBA" id="ARBA00022468"/>
    </source>
</evidence>
<dbReference type="Gene3D" id="3.10.20.90">
    <property type="entry name" value="Phosphatidylinositol 3-kinase Catalytic Subunit, Chain A, domain 1"/>
    <property type="match status" value="2"/>
</dbReference>
<feature type="compositionally biased region" description="Pro residues" evidence="12">
    <location>
        <begin position="1008"/>
        <end position="1032"/>
    </location>
</feature>
<evidence type="ECO:0000256" key="6">
    <source>
        <dbReference type="ARBA" id="ARBA00022840"/>
    </source>
</evidence>
<dbReference type="Pfam" id="PF00063">
    <property type="entry name" value="Myosin_head"/>
    <property type="match status" value="1"/>
</dbReference>
<comment type="subcellular location">
    <subcellularLocation>
        <location evidence="1">Cytoplasm</location>
    </subcellularLocation>
</comment>
<feature type="compositionally biased region" description="Pro residues" evidence="12">
    <location>
        <begin position="1201"/>
        <end position="1212"/>
    </location>
</feature>
<dbReference type="GO" id="GO:0016459">
    <property type="term" value="C:myosin complex"/>
    <property type="evidence" value="ECO:0007669"/>
    <property type="project" value="UniProtKB-KW"/>
</dbReference>
<dbReference type="PANTHER" id="PTHR46049">
    <property type="entry name" value="AGAP003327-PA"/>
    <property type="match status" value="1"/>
</dbReference>
<feature type="coiled-coil region" evidence="11">
    <location>
        <begin position="777"/>
        <end position="818"/>
    </location>
</feature>
<dbReference type="InterPro" id="IPR027417">
    <property type="entry name" value="P-loop_NTPase"/>
</dbReference>
<dbReference type="CDD" id="cd14883">
    <property type="entry name" value="MYSc_Myo22"/>
    <property type="match status" value="1"/>
</dbReference>
<keyword evidence="6 10" id="KW-0067">ATP-binding</keyword>
<evidence type="ECO:0000313" key="17">
    <source>
        <dbReference type="Proteomes" id="UP000515154"/>
    </source>
</evidence>
<keyword evidence="9 10" id="KW-0009">Actin-binding</keyword>
<dbReference type="PRINTS" id="PR00193">
    <property type="entry name" value="MYOSINHEAVY"/>
</dbReference>
<dbReference type="InterPro" id="IPR000857">
    <property type="entry name" value="MyTH4_dom"/>
</dbReference>
<dbReference type="Gene3D" id="1.25.40.530">
    <property type="entry name" value="MyTH4 domain"/>
    <property type="match status" value="2"/>
</dbReference>
<dbReference type="InterPro" id="IPR001609">
    <property type="entry name" value="Myosin_head_motor_dom-like"/>
</dbReference>
<keyword evidence="8 10" id="KW-0505">Motor protein</keyword>
<keyword evidence="17" id="KW-1185">Reference proteome</keyword>
<gene>
    <name evidence="18" type="primary">LOC115217708</name>
</gene>
<dbReference type="SMART" id="SM00295">
    <property type="entry name" value="B41"/>
    <property type="match status" value="2"/>
</dbReference>
<dbReference type="CDD" id="cd14473">
    <property type="entry name" value="FERM_B-lobe"/>
    <property type="match status" value="2"/>
</dbReference>
<evidence type="ECO:0000256" key="5">
    <source>
        <dbReference type="ARBA" id="ARBA00022741"/>
    </source>
</evidence>
<dbReference type="InterPro" id="IPR051724">
    <property type="entry name" value="Actin_motor_Myosin"/>
</dbReference>
<evidence type="ECO:0000256" key="1">
    <source>
        <dbReference type="ARBA" id="ARBA00004496"/>
    </source>
</evidence>